<proteinExistence type="predicted"/>
<keyword evidence="6" id="KW-0418">Kinase</keyword>
<dbReference type="InterPro" id="IPR003501">
    <property type="entry name" value="PTS_EIIB_2/3"/>
</dbReference>
<dbReference type="PROSITE" id="PS51100">
    <property type="entry name" value="PTS_EIIB_TYPE_3"/>
    <property type="match status" value="1"/>
</dbReference>
<feature type="domain" description="PTS EIIB type-3" evidence="8">
    <location>
        <begin position="7"/>
        <end position="112"/>
    </location>
</feature>
<evidence type="ECO:0000256" key="7">
    <source>
        <dbReference type="PROSITE-ProRule" id="PRU00423"/>
    </source>
</evidence>
<evidence type="ECO:0000256" key="3">
    <source>
        <dbReference type="ARBA" id="ARBA00022597"/>
    </source>
</evidence>
<evidence type="ECO:0000313" key="10">
    <source>
        <dbReference type="EMBL" id="WYJ90589.1"/>
    </source>
</evidence>
<reference evidence="10" key="2">
    <citation type="submission" date="2017-05" db="EMBL/GenBank/DDBJ databases">
        <authorList>
            <consortium name="The Broad Institute Genomics Platform"/>
            <consortium name="The Broad Institute Genomic Center for Infectious Diseases"/>
            <person name="Earl A."/>
            <person name="Manson A."/>
            <person name="Schwartman J."/>
            <person name="Gilmore M."/>
            <person name="Abouelleil A."/>
            <person name="Cao P."/>
            <person name="Chapman S."/>
            <person name="Cusick C."/>
            <person name="Shea T."/>
            <person name="Young S."/>
            <person name="Neafsey D."/>
            <person name="Nusbaum C."/>
            <person name="Birren B."/>
        </authorList>
    </citation>
    <scope>NUCLEOTIDE SEQUENCE</scope>
    <source>
        <strain evidence="10">9E7_DIV0242</strain>
    </source>
</reference>
<evidence type="ECO:0000313" key="9">
    <source>
        <dbReference type="EMBL" id="OTP14389.1"/>
    </source>
</evidence>
<dbReference type="GO" id="GO:0008982">
    <property type="term" value="F:protein-N(PI)-phosphohistidine-sugar phosphotransferase activity"/>
    <property type="evidence" value="ECO:0007669"/>
    <property type="project" value="InterPro"/>
</dbReference>
<reference evidence="10" key="3">
    <citation type="submission" date="2024-03" db="EMBL/GenBank/DDBJ databases">
        <title>The Genome Sequence of Enterococcus sp. DIV0242b.</title>
        <authorList>
            <consortium name="The Broad Institute Genomics Platform"/>
            <consortium name="The Broad Institute Microbial Omics Core"/>
            <consortium name="The Broad Institute Genomic Center for Infectious Diseases"/>
            <person name="Earl A."/>
            <person name="Manson A."/>
            <person name="Gilmore M."/>
            <person name="Schwartman J."/>
            <person name="Shea T."/>
            <person name="Abouelleil A."/>
            <person name="Cao P."/>
            <person name="Chapman S."/>
            <person name="Cusick C."/>
            <person name="Young S."/>
            <person name="Neafsey D."/>
            <person name="Nusbaum C."/>
            <person name="Birren B."/>
        </authorList>
    </citation>
    <scope>NUCLEOTIDE SEQUENCE</scope>
    <source>
        <strain evidence="10">9E7_DIV0242</strain>
    </source>
</reference>
<organism evidence="9">
    <name type="scientific">Candidatus Enterococcus clewellii</name>
    <dbReference type="NCBI Taxonomy" id="1834193"/>
    <lineage>
        <taxon>Bacteria</taxon>
        <taxon>Bacillati</taxon>
        <taxon>Bacillota</taxon>
        <taxon>Bacilli</taxon>
        <taxon>Lactobacillales</taxon>
        <taxon>Enterococcaceae</taxon>
        <taxon>Enterococcus</taxon>
    </lineage>
</organism>
<dbReference type="EMBL" id="NGMM01000004">
    <property type="protein sequence ID" value="OTP14389.1"/>
    <property type="molecule type" value="Genomic_DNA"/>
</dbReference>
<reference evidence="9" key="1">
    <citation type="submission" date="2017-05" db="EMBL/GenBank/DDBJ databases">
        <title>The Genome Sequence of Enterococcus sp. 9E7_DIV0242.</title>
        <authorList>
            <consortium name="The Broad Institute Genomics Platform"/>
            <consortium name="The Broad Institute Genomic Center for Infectious Diseases"/>
            <person name="Earl A."/>
            <person name="Manson A."/>
            <person name="Schwartman J."/>
            <person name="Gilmore M."/>
            <person name="Abouelleil A."/>
            <person name="Cao P."/>
            <person name="Chapman S."/>
            <person name="Cusick C."/>
            <person name="Shea T."/>
            <person name="Young S."/>
            <person name="Neafsey D."/>
            <person name="Nusbaum C."/>
            <person name="Birren B."/>
        </authorList>
    </citation>
    <scope>NUCLEOTIDE SEQUENCE [LARGE SCALE GENOMIC DNA]</scope>
    <source>
        <strain evidence="9">9E7_DIV0242</strain>
    </source>
</reference>
<sequence>MANENEQKTILLICTAGITTGLLVRNVQQAADEQGVNVHVYSAPAIVAEQTIQTQAVDALLIGPQSKYEVARLKDFLNYKAVPYKLISKEDYETLDGEAVLKDSLSLLKNGH</sequence>
<dbReference type="PANTHER" id="PTHR34581:SF2">
    <property type="entry name" value="PTS SYSTEM N,N'-DIACETYLCHITOBIOSE-SPECIFIC EIIB COMPONENT"/>
    <property type="match status" value="1"/>
</dbReference>
<protein>
    <submittedName>
        <fullName evidence="10">PTS system, cellobiose-specific IIB component</fullName>
    </submittedName>
</protein>
<evidence type="ECO:0000256" key="2">
    <source>
        <dbReference type="ARBA" id="ARBA00022553"/>
    </source>
</evidence>
<dbReference type="GO" id="GO:0009401">
    <property type="term" value="P:phosphoenolpyruvate-dependent sugar phosphotransferase system"/>
    <property type="evidence" value="ECO:0007669"/>
    <property type="project" value="UniProtKB-KW"/>
</dbReference>
<dbReference type="InterPro" id="IPR013012">
    <property type="entry name" value="PTS_EIIB_3"/>
</dbReference>
<gene>
    <name evidence="10" type="ORF">A5888_002346</name>
    <name evidence="9" type="ORF">A5888_002490</name>
</gene>
<name>A0A242K4D5_9ENTE</name>
<keyword evidence="5" id="KW-0598">Phosphotransferase system</keyword>
<dbReference type="InterPro" id="IPR036095">
    <property type="entry name" value="PTS_EIIB-like_sf"/>
</dbReference>
<dbReference type="AlphaFoldDB" id="A0A242K4D5"/>
<keyword evidence="11" id="KW-1185">Reference proteome</keyword>
<dbReference type="EMBL" id="CP147247">
    <property type="protein sequence ID" value="WYJ90589.1"/>
    <property type="molecule type" value="Genomic_DNA"/>
</dbReference>
<evidence type="ECO:0000259" key="8">
    <source>
        <dbReference type="PROSITE" id="PS51100"/>
    </source>
</evidence>
<keyword evidence="2" id="KW-0597">Phosphoprotein</keyword>
<evidence type="ECO:0000256" key="1">
    <source>
        <dbReference type="ARBA" id="ARBA00022448"/>
    </source>
</evidence>
<evidence type="ECO:0000256" key="5">
    <source>
        <dbReference type="ARBA" id="ARBA00022683"/>
    </source>
</evidence>
<accession>A0A242K4D5</accession>
<evidence type="ECO:0000313" key="11">
    <source>
        <dbReference type="Proteomes" id="UP000195141"/>
    </source>
</evidence>
<keyword evidence="1" id="KW-0813">Transport</keyword>
<dbReference type="RefSeq" id="WP_086349547.1">
    <property type="nucleotide sequence ID" value="NZ_CP147247.1"/>
</dbReference>
<feature type="modified residue" description="Phosphocysteine; by EIIA" evidence="7">
    <location>
        <position position="14"/>
    </location>
</feature>
<dbReference type="InterPro" id="IPR051819">
    <property type="entry name" value="PTS_sugar-specific_EIIB"/>
</dbReference>
<dbReference type="SUPFAM" id="SSF52794">
    <property type="entry name" value="PTS system IIB component-like"/>
    <property type="match status" value="1"/>
</dbReference>
<dbReference type="Gene3D" id="3.40.50.2300">
    <property type="match status" value="1"/>
</dbReference>
<dbReference type="GO" id="GO:0016301">
    <property type="term" value="F:kinase activity"/>
    <property type="evidence" value="ECO:0007669"/>
    <property type="project" value="UniProtKB-KW"/>
</dbReference>
<dbReference type="OrthoDB" id="2334827at2"/>
<dbReference type="Pfam" id="PF02302">
    <property type="entry name" value="PTS_IIB"/>
    <property type="match status" value="1"/>
</dbReference>
<dbReference type="Proteomes" id="UP000195141">
    <property type="component" value="Chromosome"/>
</dbReference>
<evidence type="ECO:0000256" key="6">
    <source>
        <dbReference type="ARBA" id="ARBA00022777"/>
    </source>
</evidence>
<keyword evidence="3" id="KW-0762">Sugar transport</keyword>
<keyword evidence="4" id="KW-0808">Transferase</keyword>
<evidence type="ECO:0000256" key="4">
    <source>
        <dbReference type="ARBA" id="ARBA00022679"/>
    </source>
</evidence>
<dbReference type="PANTHER" id="PTHR34581">
    <property type="entry name" value="PTS SYSTEM N,N'-DIACETYLCHITOBIOSE-SPECIFIC EIIB COMPONENT"/>
    <property type="match status" value="1"/>
</dbReference>